<dbReference type="KEGG" id="ddu:GF1_17300"/>
<evidence type="ECO:0000313" key="2">
    <source>
        <dbReference type="EMBL" id="BCO09354.1"/>
    </source>
</evidence>
<organism evidence="2 3">
    <name type="scientific">Desulfolithobacter dissulfuricans</name>
    <dbReference type="NCBI Taxonomy" id="2795293"/>
    <lineage>
        <taxon>Bacteria</taxon>
        <taxon>Pseudomonadati</taxon>
        <taxon>Thermodesulfobacteriota</taxon>
        <taxon>Desulfobulbia</taxon>
        <taxon>Desulfobulbales</taxon>
        <taxon>Desulfobulbaceae</taxon>
        <taxon>Desulfolithobacter</taxon>
    </lineage>
</organism>
<dbReference type="EMBL" id="AP024233">
    <property type="protein sequence ID" value="BCO09354.1"/>
    <property type="molecule type" value="Genomic_DNA"/>
</dbReference>
<name>A0A915U1G8_9BACT</name>
<feature type="region of interest" description="Disordered" evidence="1">
    <location>
        <begin position="1"/>
        <end position="25"/>
    </location>
</feature>
<sequence length="78" mass="8272">MGGIGRWEQVAGGVHISGQEKEGQQKYKTGGATLVVQEKQAQAADSCNRDERRIQAWRTGIRSGGPGSGDKADGHHGQ</sequence>
<feature type="region of interest" description="Disordered" evidence="1">
    <location>
        <begin position="58"/>
        <end position="78"/>
    </location>
</feature>
<dbReference type="Proteomes" id="UP001063350">
    <property type="component" value="Chromosome"/>
</dbReference>
<accession>A0A915U1G8</accession>
<evidence type="ECO:0000256" key="1">
    <source>
        <dbReference type="SAM" id="MobiDB-lite"/>
    </source>
</evidence>
<evidence type="ECO:0000313" key="3">
    <source>
        <dbReference type="Proteomes" id="UP001063350"/>
    </source>
</evidence>
<gene>
    <name evidence="2" type="ORF">GF1_17300</name>
</gene>
<dbReference type="AlphaFoldDB" id="A0A915U1G8"/>
<protein>
    <submittedName>
        <fullName evidence="2">Uncharacterized protein</fullName>
    </submittedName>
</protein>
<proteinExistence type="predicted"/>
<reference evidence="2" key="1">
    <citation type="submission" date="2020-12" db="EMBL/GenBank/DDBJ databases">
        <title>Desulfobium dissulfuricans gen. nov., sp. nov., a novel mesophilic, sulfate-reducing bacterium isolated from a deep-sea hydrothermal vent.</title>
        <authorList>
            <person name="Hashimoto Y."/>
            <person name="Tame A."/>
            <person name="Sawayama S."/>
            <person name="Miyazaki J."/>
            <person name="Takai K."/>
            <person name="Nakagawa S."/>
        </authorList>
    </citation>
    <scope>NUCLEOTIDE SEQUENCE</scope>
    <source>
        <strain evidence="2">GF1</strain>
    </source>
</reference>
<keyword evidence="3" id="KW-1185">Reference proteome</keyword>